<comment type="caution">
    <text evidence="1">The sequence shown here is derived from an EMBL/GenBank/DDBJ whole genome shotgun (WGS) entry which is preliminary data.</text>
</comment>
<dbReference type="GeneID" id="92956781"/>
<evidence type="ECO:0000313" key="3">
    <source>
        <dbReference type="Proteomes" id="UP000673383"/>
    </source>
</evidence>
<evidence type="ECO:0000313" key="1">
    <source>
        <dbReference type="EMBL" id="MBP1299654.1"/>
    </source>
</evidence>
<accession>A0A4Y3ZVR4</accession>
<dbReference type="Proteomes" id="UP001565471">
    <property type="component" value="Unassembled WGS sequence"/>
</dbReference>
<reference evidence="1" key="1">
    <citation type="submission" date="2021-02" db="EMBL/GenBank/DDBJ databases">
        <title>Genomic Encyclopedia of Type Strains, Phase IV (KMG-V): Genome sequencing to study the core and pangenomes of soil and plant-associated prokaryotes.</title>
        <authorList>
            <person name="Whitman W."/>
        </authorList>
    </citation>
    <scope>NUCLEOTIDE SEQUENCE</scope>
    <source>
        <strain evidence="1">USDA 406</strain>
    </source>
</reference>
<sequence>MDDFVTTSILAWAILLIYAGRLGLSSPNSADLQADQLLSLSTSKQVFIALPVQISW</sequence>
<evidence type="ECO:0000313" key="4">
    <source>
        <dbReference type="Proteomes" id="UP001565471"/>
    </source>
</evidence>
<keyword evidence="4" id="KW-1185">Reference proteome</keyword>
<protein>
    <submittedName>
        <fullName evidence="1">Uncharacterized protein</fullName>
    </submittedName>
</protein>
<proteinExistence type="predicted"/>
<gene>
    <name evidence="2" type="ORF">ABIF29_001581</name>
    <name evidence="1" type="ORF">JOH49_009407</name>
</gene>
<dbReference type="RefSeq" id="WP_233475768.1">
    <property type="nucleotide sequence ID" value="NZ_BJNL01000093.1"/>
</dbReference>
<dbReference type="Proteomes" id="UP000673383">
    <property type="component" value="Unassembled WGS sequence"/>
</dbReference>
<dbReference type="EMBL" id="JBGBZA010000002">
    <property type="protein sequence ID" value="MEY9314782.1"/>
    <property type="molecule type" value="Genomic_DNA"/>
</dbReference>
<dbReference type="EMBL" id="JAFICZ010000001">
    <property type="protein sequence ID" value="MBP1299654.1"/>
    <property type="molecule type" value="Genomic_DNA"/>
</dbReference>
<reference evidence="2 4" key="2">
    <citation type="submission" date="2024-07" db="EMBL/GenBank/DDBJ databases">
        <title>Genomic Encyclopedia of Type Strains, Phase V (KMG-V): Genome sequencing to study the core and pangenomes of soil and plant-associated prokaryotes.</title>
        <authorList>
            <person name="Whitman W."/>
        </authorList>
    </citation>
    <scope>NUCLEOTIDE SEQUENCE [LARGE SCALE GENOMIC DNA]</scope>
    <source>
        <strain evidence="2 4">USDA 415</strain>
    </source>
</reference>
<name>A0A4Y3ZVR4_BRAEL</name>
<evidence type="ECO:0000313" key="2">
    <source>
        <dbReference type="EMBL" id="MEY9314782.1"/>
    </source>
</evidence>
<dbReference type="AlphaFoldDB" id="A0A4Y3ZVR4"/>
<organism evidence="1 3">
    <name type="scientific">Bradyrhizobium elkanii</name>
    <dbReference type="NCBI Taxonomy" id="29448"/>
    <lineage>
        <taxon>Bacteria</taxon>
        <taxon>Pseudomonadati</taxon>
        <taxon>Pseudomonadota</taxon>
        <taxon>Alphaproteobacteria</taxon>
        <taxon>Hyphomicrobiales</taxon>
        <taxon>Nitrobacteraceae</taxon>
        <taxon>Bradyrhizobium</taxon>
    </lineage>
</organism>